<evidence type="ECO:0000313" key="2">
    <source>
        <dbReference type="EMBL" id="SUO97833.1"/>
    </source>
</evidence>
<dbReference type="InterPro" id="IPR001387">
    <property type="entry name" value="Cro/C1-type_HTH"/>
</dbReference>
<dbReference type="PROSITE" id="PS50943">
    <property type="entry name" value="HTH_CROC1"/>
    <property type="match status" value="1"/>
</dbReference>
<name>A0A380N128_9GAMM</name>
<protein>
    <recommendedName>
        <fullName evidence="1">HTH cro/C1-type domain-containing protein</fullName>
    </recommendedName>
</protein>
<dbReference type="Pfam" id="PF13443">
    <property type="entry name" value="HTH_26"/>
    <property type="match status" value="1"/>
</dbReference>
<dbReference type="Gene3D" id="1.10.260.40">
    <property type="entry name" value="lambda repressor-like DNA-binding domains"/>
    <property type="match status" value="1"/>
</dbReference>
<dbReference type="OrthoDB" id="5298444at2"/>
<keyword evidence="3" id="KW-1185">Reference proteome</keyword>
<dbReference type="GO" id="GO:0003677">
    <property type="term" value="F:DNA binding"/>
    <property type="evidence" value="ECO:0007669"/>
    <property type="project" value="InterPro"/>
</dbReference>
<dbReference type="EMBL" id="UHIC01000001">
    <property type="protein sequence ID" value="SUO97833.1"/>
    <property type="molecule type" value="Genomic_DNA"/>
</dbReference>
<dbReference type="CDD" id="cd00093">
    <property type="entry name" value="HTH_XRE"/>
    <property type="match status" value="1"/>
</dbReference>
<dbReference type="InterPro" id="IPR010982">
    <property type="entry name" value="Lambda_DNA-bd_dom_sf"/>
</dbReference>
<dbReference type="Proteomes" id="UP000254601">
    <property type="component" value="Unassembled WGS sequence"/>
</dbReference>
<reference evidence="2 3" key="1">
    <citation type="submission" date="2018-06" db="EMBL/GenBank/DDBJ databases">
        <authorList>
            <consortium name="Pathogen Informatics"/>
            <person name="Doyle S."/>
        </authorList>
    </citation>
    <scope>NUCLEOTIDE SEQUENCE [LARGE SCALE GENOMIC DNA]</scope>
    <source>
        <strain evidence="2 3">NCTC13337</strain>
    </source>
</reference>
<dbReference type="AlphaFoldDB" id="A0A380N128"/>
<organism evidence="2 3">
    <name type="scientific">Suttonella ornithocola</name>
    <dbReference type="NCBI Taxonomy" id="279832"/>
    <lineage>
        <taxon>Bacteria</taxon>
        <taxon>Pseudomonadati</taxon>
        <taxon>Pseudomonadota</taxon>
        <taxon>Gammaproteobacteria</taxon>
        <taxon>Cardiobacteriales</taxon>
        <taxon>Cardiobacteriaceae</taxon>
        <taxon>Suttonella</taxon>
    </lineage>
</organism>
<evidence type="ECO:0000313" key="3">
    <source>
        <dbReference type="Proteomes" id="UP000254601"/>
    </source>
</evidence>
<evidence type="ECO:0000259" key="1">
    <source>
        <dbReference type="PROSITE" id="PS50943"/>
    </source>
</evidence>
<feature type="domain" description="HTH cro/C1-type" evidence="1">
    <location>
        <begin position="11"/>
        <end position="64"/>
    </location>
</feature>
<accession>A0A380N128</accession>
<proteinExistence type="predicted"/>
<dbReference type="SMART" id="SM00530">
    <property type="entry name" value="HTH_XRE"/>
    <property type="match status" value="1"/>
</dbReference>
<gene>
    <name evidence="2" type="ORF">NCTC13337_02643</name>
</gene>
<sequence>MQEAKQLLTTLKAELKAQGITYREIAEKWDLSEGSIKRLLNDDKISLARLLDLCQLVEMNLAELSGRAHQEAHCLRELTEAQEAKLVENPRLLLVATCVINHWRLEDITQKYRLTTPECLQLLFQLEQMGIIHLLPNNRIRLRIARDFSWRRNGAITRYFTEHCRDDFLADGFCDHEGQFFIHGMLTEVAKQQMLEELQKLRRRFAECHEDSLHAAITARRGTAMLVSLRNWEPNVFAQLRREPLGDKKSGGDL</sequence>
<dbReference type="RefSeq" id="WP_072576550.1">
    <property type="nucleotide sequence ID" value="NZ_LWHB01000083.1"/>
</dbReference>
<dbReference type="SUPFAM" id="SSF47413">
    <property type="entry name" value="lambda repressor-like DNA-binding domains"/>
    <property type="match status" value="1"/>
</dbReference>